<dbReference type="PANTHER" id="PTHR11738">
    <property type="entry name" value="MHC CLASS I NK CELL RECEPTOR"/>
    <property type="match status" value="1"/>
</dbReference>
<evidence type="ECO:0000256" key="2">
    <source>
        <dbReference type="ARBA" id="ARBA00023157"/>
    </source>
</evidence>
<dbReference type="CDD" id="cd05751">
    <property type="entry name" value="IgC2_D1_LILR_KIR_like"/>
    <property type="match status" value="1"/>
</dbReference>
<dbReference type="PROSITE" id="PS50835">
    <property type="entry name" value="IG_LIKE"/>
    <property type="match status" value="3"/>
</dbReference>
<feature type="domain" description="Ig-like" evidence="6">
    <location>
        <begin position="255"/>
        <end position="344"/>
    </location>
</feature>
<dbReference type="GO" id="GO:0032396">
    <property type="term" value="F:inhibitory MHC class I receptor activity"/>
    <property type="evidence" value="ECO:0007669"/>
    <property type="project" value="TreeGrafter"/>
</dbReference>
<feature type="compositionally biased region" description="Polar residues" evidence="4">
    <location>
        <begin position="154"/>
        <end position="164"/>
    </location>
</feature>
<keyword evidence="1 5" id="KW-0732">Signal</keyword>
<keyword evidence="8" id="KW-1185">Reference proteome</keyword>
<keyword evidence="3" id="KW-0393">Immunoglobulin domain</keyword>
<feature type="domain" description="Ig-like" evidence="6">
    <location>
        <begin position="439"/>
        <end position="510"/>
    </location>
</feature>
<feature type="region of interest" description="Disordered" evidence="4">
    <location>
        <begin position="149"/>
        <end position="168"/>
    </location>
</feature>
<dbReference type="Ensembl" id="ENSMNET00000055642.1">
    <property type="protein sequence ID" value="ENSMNEP00000031218.1"/>
    <property type="gene ID" value="ENSMNEG00000039033.1"/>
</dbReference>
<reference evidence="7" key="1">
    <citation type="submission" date="2025-08" db="UniProtKB">
        <authorList>
            <consortium name="Ensembl"/>
        </authorList>
    </citation>
    <scope>IDENTIFICATION</scope>
</reference>
<organism evidence="7 8">
    <name type="scientific">Macaca nemestrina</name>
    <name type="common">Pig-tailed macaque</name>
    <dbReference type="NCBI Taxonomy" id="9545"/>
    <lineage>
        <taxon>Eukaryota</taxon>
        <taxon>Metazoa</taxon>
        <taxon>Chordata</taxon>
        <taxon>Craniata</taxon>
        <taxon>Vertebrata</taxon>
        <taxon>Euteleostomi</taxon>
        <taxon>Mammalia</taxon>
        <taxon>Eutheria</taxon>
        <taxon>Euarchontoglires</taxon>
        <taxon>Primates</taxon>
        <taxon>Haplorrhini</taxon>
        <taxon>Catarrhini</taxon>
        <taxon>Cercopithecidae</taxon>
        <taxon>Cercopithecinae</taxon>
        <taxon>Macaca</taxon>
    </lineage>
</organism>
<dbReference type="GO" id="GO:0005886">
    <property type="term" value="C:plasma membrane"/>
    <property type="evidence" value="ECO:0007669"/>
    <property type="project" value="UniProtKB-SubCell"/>
</dbReference>
<dbReference type="InterPro" id="IPR013783">
    <property type="entry name" value="Ig-like_fold"/>
</dbReference>
<evidence type="ECO:0000256" key="1">
    <source>
        <dbReference type="ARBA" id="ARBA00022729"/>
    </source>
</evidence>
<name>A0A2K6D5M2_MACNE</name>
<feature type="region of interest" description="Disordered" evidence="4">
    <location>
        <begin position="377"/>
        <end position="432"/>
    </location>
</feature>
<dbReference type="GO" id="GO:0002764">
    <property type="term" value="P:immune response-regulating signaling pathway"/>
    <property type="evidence" value="ECO:0007669"/>
    <property type="project" value="TreeGrafter"/>
</dbReference>
<keyword evidence="2" id="KW-1015">Disulfide bond</keyword>
<dbReference type="STRING" id="9545.ENSMNEP00000031218"/>
<dbReference type="InterPro" id="IPR007110">
    <property type="entry name" value="Ig-like_dom"/>
</dbReference>
<dbReference type="Pfam" id="PF13927">
    <property type="entry name" value="Ig_3"/>
    <property type="match status" value="1"/>
</dbReference>
<dbReference type="Gene3D" id="2.60.40.10">
    <property type="entry name" value="Immunoglobulins"/>
    <property type="match status" value="4"/>
</dbReference>
<evidence type="ECO:0000256" key="5">
    <source>
        <dbReference type="SAM" id="SignalP"/>
    </source>
</evidence>
<feature type="compositionally biased region" description="Basic and acidic residues" evidence="4">
    <location>
        <begin position="382"/>
        <end position="410"/>
    </location>
</feature>
<evidence type="ECO:0000313" key="8">
    <source>
        <dbReference type="Proteomes" id="UP000233120"/>
    </source>
</evidence>
<dbReference type="InterPro" id="IPR003598">
    <property type="entry name" value="Ig_sub2"/>
</dbReference>
<sequence>MTPILTLLICLGTLPKPTLWAEPDSVITQGSPMTLRCQGSLETQEYRLYREEKTAPWITRIPQELVKKGQFPIPSTTWEHAGRYRCIYGNHTAGRSEPSDPLELVVTAYRKPTLSALPSPVVASGGNVTLQCDSRVALDGFILCKEGEDEHPQRLNSQPHTRGSSRAIFSVGPVSPSRRWSYRCYGYDSRSPYVWSLPSDLLELLVPGGEIHSIAWSSLSLRAGGEESRLRAAPGGMMLDAEGPGGEGRVCGEKPSLSVQPGPVVAPGEKLTLQCGSDAGYNRFALYKEWGRDFLQRPGRQPQAGLSQANFPLGPVSRSYGGQYRCSGAHNLSSEWSAPSDPLDILIAGEEPSGFSQGPTLCTGPAGGAKMVMAGTRCGGPKGERDRQRQAMGREGETQRKQTERLRVPERGLGGISSEQGGAAPHPSFPSPGQIRARPFLSVQPGSTVASGENVTLLCQSQGWMHTFLLTKEGAADPPLRLKSKRQSHKYQAEFPISPVTSAHAGTYRCYGSLSSNPYLLTHPSDPLELVVSGEGPDPVLSELKGSAQALLPAELWNNNEGGE</sequence>
<proteinExistence type="predicted"/>
<dbReference type="InterPro" id="IPR050412">
    <property type="entry name" value="Ig-like_Receptors_ImmuneReg"/>
</dbReference>
<dbReference type="Pfam" id="PF13895">
    <property type="entry name" value="Ig_2"/>
    <property type="match status" value="1"/>
</dbReference>
<dbReference type="SMART" id="SM00409">
    <property type="entry name" value="IG"/>
    <property type="match status" value="4"/>
</dbReference>
<protein>
    <submittedName>
        <fullName evidence="7">Leukocyte immunoglobulin like receptor B2</fullName>
    </submittedName>
</protein>
<dbReference type="GO" id="GO:0019221">
    <property type="term" value="P:cytokine-mediated signaling pathway"/>
    <property type="evidence" value="ECO:0007669"/>
    <property type="project" value="TreeGrafter"/>
</dbReference>
<evidence type="ECO:0000259" key="6">
    <source>
        <dbReference type="PROSITE" id="PS50835"/>
    </source>
</evidence>
<feature type="signal peptide" evidence="5">
    <location>
        <begin position="1"/>
        <end position="20"/>
    </location>
</feature>
<dbReference type="InterPro" id="IPR036179">
    <property type="entry name" value="Ig-like_dom_sf"/>
</dbReference>
<feature type="chain" id="PRO_5014432256" evidence="5">
    <location>
        <begin position="21"/>
        <end position="564"/>
    </location>
</feature>
<evidence type="ECO:0000313" key="7">
    <source>
        <dbReference type="Ensembl" id="ENSMNEP00000031218.1"/>
    </source>
</evidence>
<dbReference type="FunFam" id="2.60.40.10:FF:000049">
    <property type="entry name" value="Leukocyte immunoglobulin-like receptor subfamily B member 1"/>
    <property type="match status" value="4"/>
</dbReference>
<dbReference type="Proteomes" id="UP000233120">
    <property type="component" value="Unassembled WGS sequence"/>
</dbReference>
<dbReference type="Bgee" id="ENSMNEG00000039033">
    <property type="expression patterns" value="Expressed in bone marrow and 3 other cell types or tissues"/>
</dbReference>
<reference evidence="7" key="2">
    <citation type="submission" date="2025-09" db="UniProtKB">
        <authorList>
            <consortium name="Ensembl"/>
        </authorList>
    </citation>
    <scope>IDENTIFICATION</scope>
</reference>
<dbReference type="AlphaFoldDB" id="A0A2K6D5M2"/>
<accession>A0A2K6D5M2</accession>
<dbReference type="PANTHER" id="PTHR11738:SF170">
    <property type="entry name" value="LEUKOCYTE IMMUNOGLOBULIN-LIKE RECEPTOR SUBFAMILY A MEMBER 3-RELATED"/>
    <property type="match status" value="1"/>
</dbReference>
<dbReference type="GeneTree" id="ENSGT01100000263478"/>
<dbReference type="InterPro" id="IPR003599">
    <property type="entry name" value="Ig_sub"/>
</dbReference>
<dbReference type="SUPFAM" id="SSF48726">
    <property type="entry name" value="Immunoglobulin"/>
    <property type="match status" value="4"/>
</dbReference>
<feature type="domain" description="Ig-like" evidence="6">
    <location>
        <begin position="15"/>
        <end position="103"/>
    </location>
</feature>
<evidence type="ECO:0000256" key="3">
    <source>
        <dbReference type="ARBA" id="ARBA00023319"/>
    </source>
</evidence>
<evidence type="ECO:0000256" key="4">
    <source>
        <dbReference type="SAM" id="MobiDB-lite"/>
    </source>
</evidence>
<dbReference type="SMART" id="SM00408">
    <property type="entry name" value="IGc2"/>
    <property type="match status" value="3"/>
</dbReference>